<feature type="non-terminal residue" evidence="6">
    <location>
        <position position="363"/>
    </location>
</feature>
<evidence type="ECO:0000256" key="5">
    <source>
        <dbReference type="ARBA" id="ARBA00023014"/>
    </source>
</evidence>
<dbReference type="InterPro" id="IPR036188">
    <property type="entry name" value="FAD/NAD-bd_sf"/>
</dbReference>
<evidence type="ECO:0000313" key="7">
    <source>
        <dbReference type="Proteomes" id="UP000320048"/>
    </source>
</evidence>
<evidence type="ECO:0000256" key="4">
    <source>
        <dbReference type="ARBA" id="ARBA00023004"/>
    </source>
</evidence>
<keyword evidence="5" id="KW-0411">Iron-sulfur</keyword>
<dbReference type="PANTHER" id="PTHR43498:SF1">
    <property type="entry name" value="COB--COM HETERODISULFIDE REDUCTASE IRON-SULFUR SUBUNIT A"/>
    <property type="match status" value="1"/>
</dbReference>
<dbReference type="GO" id="GO:0046872">
    <property type="term" value="F:metal ion binding"/>
    <property type="evidence" value="ECO:0007669"/>
    <property type="project" value="UniProtKB-KW"/>
</dbReference>
<protein>
    <submittedName>
        <fullName evidence="6">FAD-dependent oxidoreductase</fullName>
    </submittedName>
</protein>
<dbReference type="Pfam" id="PF12831">
    <property type="entry name" value="FAD_oxidored"/>
    <property type="match status" value="2"/>
</dbReference>
<evidence type="ECO:0000256" key="2">
    <source>
        <dbReference type="ARBA" id="ARBA00022723"/>
    </source>
</evidence>
<dbReference type="Proteomes" id="UP000320048">
    <property type="component" value="Unassembled WGS sequence"/>
</dbReference>
<dbReference type="Gene3D" id="3.50.50.60">
    <property type="entry name" value="FAD/NAD(P)-binding domain"/>
    <property type="match status" value="1"/>
</dbReference>
<sequence>MTRSGTGAGMGGRRTVQTVREPAQDVPVVADADVVVIGGGPAGFAAAVAAARAGARTLLVERYGYLGGMASGGMVLLLADMSGHTKRTVAGICYEFLERLIRLGGAVAPPEEECFSRDPEFWWRWARWGFEDFYAGSKPLPTTYAAAFDPEAWKYAAFEVCKEAGVTLRLHSWFSRALVENGRVRVYASAGAPFVHGRYLMSLVHRMAQVDVDRIIAFDRAHPEESRKLNAEVKRLVGGSWDFWWLRTVREGVVWCNCPHLHGLDALSVEDLTRVEIESRERLMRVIAWLRGRMPGFERAYVLDAAPQAGVRQARVLRGEYVMTMADVLEGRRFPDVIGRGRDYFMPYRALLPRGVDGLLVAG</sequence>
<gene>
    <name evidence="6" type="ORF">E6H04_14720</name>
</gene>
<organism evidence="6 7">
    <name type="scientific">Candidatus Segetimicrobium genomatis</name>
    <dbReference type="NCBI Taxonomy" id="2569760"/>
    <lineage>
        <taxon>Bacteria</taxon>
        <taxon>Bacillati</taxon>
        <taxon>Candidatus Sysuimicrobiota</taxon>
        <taxon>Candidatus Sysuimicrobiia</taxon>
        <taxon>Candidatus Sysuimicrobiales</taxon>
        <taxon>Candidatus Segetimicrobiaceae</taxon>
        <taxon>Candidatus Segetimicrobium</taxon>
    </lineage>
</organism>
<keyword evidence="2" id="KW-0479">Metal-binding</keyword>
<dbReference type="PRINTS" id="PR00368">
    <property type="entry name" value="FADPNR"/>
</dbReference>
<dbReference type="AlphaFoldDB" id="A0A537IZP8"/>
<keyword evidence="4" id="KW-0408">Iron</keyword>
<evidence type="ECO:0000256" key="1">
    <source>
        <dbReference type="ARBA" id="ARBA00022485"/>
    </source>
</evidence>
<dbReference type="InterPro" id="IPR039650">
    <property type="entry name" value="HdrA-like"/>
</dbReference>
<keyword evidence="1" id="KW-0004">4Fe-4S</keyword>
<keyword evidence="3" id="KW-0560">Oxidoreductase</keyword>
<name>A0A537IZP8_9BACT</name>
<accession>A0A537IZP8</accession>
<reference evidence="6 7" key="1">
    <citation type="journal article" date="2019" name="Nat. Microbiol.">
        <title>Mediterranean grassland soil C-N compound turnover is dependent on rainfall and depth, and is mediated by genomically divergent microorganisms.</title>
        <authorList>
            <person name="Diamond S."/>
            <person name="Andeer P.F."/>
            <person name="Li Z."/>
            <person name="Crits-Christoph A."/>
            <person name="Burstein D."/>
            <person name="Anantharaman K."/>
            <person name="Lane K.R."/>
            <person name="Thomas B.C."/>
            <person name="Pan C."/>
            <person name="Northen T.R."/>
            <person name="Banfield J.F."/>
        </authorList>
    </citation>
    <scope>NUCLEOTIDE SEQUENCE [LARGE SCALE GENOMIC DNA]</scope>
    <source>
        <strain evidence="6">NP_7</strain>
    </source>
</reference>
<dbReference type="EMBL" id="VBAO01000497">
    <property type="protein sequence ID" value="TMI76791.1"/>
    <property type="molecule type" value="Genomic_DNA"/>
</dbReference>
<dbReference type="GO" id="GO:0016491">
    <property type="term" value="F:oxidoreductase activity"/>
    <property type="evidence" value="ECO:0007669"/>
    <property type="project" value="UniProtKB-KW"/>
</dbReference>
<proteinExistence type="predicted"/>
<comment type="caution">
    <text evidence="6">The sequence shown here is derived from an EMBL/GenBank/DDBJ whole genome shotgun (WGS) entry which is preliminary data.</text>
</comment>
<dbReference type="PANTHER" id="PTHR43498">
    <property type="entry name" value="FERREDOXIN:COB-COM HETERODISULFIDE REDUCTASE SUBUNIT A"/>
    <property type="match status" value="1"/>
</dbReference>
<dbReference type="SUPFAM" id="SSF51905">
    <property type="entry name" value="FAD/NAD(P)-binding domain"/>
    <property type="match status" value="1"/>
</dbReference>
<evidence type="ECO:0000313" key="6">
    <source>
        <dbReference type="EMBL" id="TMI76791.1"/>
    </source>
</evidence>
<dbReference type="GO" id="GO:0051539">
    <property type="term" value="F:4 iron, 4 sulfur cluster binding"/>
    <property type="evidence" value="ECO:0007669"/>
    <property type="project" value="UniProtKB-KW"/>
</dbReference>
<evidence type="ECO:0000256" key="3">
    <source>
        <dbReference type="ARBA" id="ARBA00023002"/>
    </source>
</evidence>